<protein>
    <submittedName>
        <fullName evidence="1">Uncharacterized protein</fullName>
    </submittedName>
</protein>
<dbReference type="EMBL" id="JAIQDJ010000022">
    <property type="protein sequence ID" value="MBZ4187190.1"/>
    <property type="molecule type" value="Genomic_DNA"/>
</dbReference>
<accession>A0ABS7TH54</accession>
<dbReference type="Proteomes" id="UP001430290">
    <property type="component" value="Unassembled WGS sequence"/>
</dbReference>
<gene>
    <name evidence="1" type="ORF">K7B09_12750</name>
</gene>
<organism evidence="1 2">
    <name type="scientific">Thermomonas beijingensis</name>
    <dbReference type="NCBI Taxonomy" id="2872701"/>
    <lineage>
        <taxon>Bacteria</taxon>
        <taxon>Pseudomonadati</taxon>
        <taxon>Pseudomonadota</taxon>
        <taxon>Gammaproteobacteria</taxon>
        <taxon>Lysobacterales</taxon>
        <taxon>Lysobacteraceae</taxon>
        <taxon>Thermomonas</taxon>
    </lineage>
</organism>
<evidence type="ECO:0000313" key="1">
    <source>
        <dbReference type="EMBL" id="MBZ4187190.1"/>
    </source>
</evidence>
<sequence>MKQYAERDAMAMDMAGNYYCRHVSAMTEEGLHAKSDIAAELAWRDMEIARLKRESVEWELIVEGALAALEDTPGVGYFSATASALRKTIAAAMEAAKREEGAND</sequence>
<evidence type="ECO:0000313" key="2">
    <source>
        <dbReference type="Proteomes" id="UP001430290"/>
    </source>
</evidence>
<proteinExistence type="predicted"/>
<name>A0ABS7TH54_9GAMM</name>
<comment type="caution">
    <text evidence="1">The sequence shown here is derived from an EMBL/GenBank/DDBJ whole genome shotgun (WGS) entry which is preliminary data.</text>
</comment>
<keyword evidence="2" id="KW-1185">Reference proteome</keyword>
<reference evidence="1" key="1">
    <citation type="submission" date="2021-09" db="EMBL/GenBank/DDBJ databases">
        <authorList>
            <person name="Wu T."/>
            <person name="Guo S.Z."/>
        </authorList>
    </citation>
    <scope>NUCLEOTIDE SEQUENCE</scope>
    <source>
        <strain evidence="1">RSS-23</strain>
    </source>
</reference>
<dbReference type="RefSeq" id="WP_223629859.1">
    <property type="nucleotide sequence ID" value="NZ_JAIQDJ010000022.1"/>
</dbReference>